<dbReference type="PANTHER" id="PTHR21240:SF28">
    <property type="entry name" value="ISO-OROTATE DECARBOXYLASE (EUROFUNG)"/>
    <property type="match status" value="1"/>
</dbReference>
<accession>A0ABW1I5H4</accession>
<reference evidence="4" key="1">
    <citation type="journal article" date="2019" name="Int. J. Syst. Evol. Microbiol.">
        <title>The Global Catalogue of Microorganisms (GCM) 10K type strain sequencing project: providing services to taxonomists for standard genome sequencing and annotation.</title>
        <authorList>
            <consortium name="The Broad Institute Genomics Platform"/>
            <consortium name="The Broad Institute Genome Sequencing Center for Infectious Disease"/>
            <person name="Wu L."/>
            <person name="Ma J."/>
        </authorList>
    </citation>
    <scope>NUCLEOTIDE SEQUENCE [LARGE SCALE GENOMIC DNA]</scope>
    <source>
        <strain evidence="4">CGMCC 4.7397</strain>
    </source>
</reference>
<keyword evidence="4" id="KW-1185">Reference proteome</keyword>
<comment type="caution">
    <text evidence="3">The sequence shown here is derived from an EMBL/GenBank/DDBJ whole genome shotgun (WGS) entry which is preliminary data.</text>
</comment>
<dbReference type="InterPro" id="IPR032466">
    <property type="entry name" value="Metal_Hydrolase"/>
</dbReference>
<evidence type="ECO:0000259" key="2">
    <source>
        <dbReference type="Pfam" id="PF04909"/>
    </source>
</evidence>
<dbReference type="SUPFAM" id="SSF51556">
    <property type="entry name" value="Metallo-dependent hydrolases"/>
    <property type="match status" value="1"/>
</dbReference>
<dbReference type="Proteomes" id="UP001596119">
    <property type="component" value="Unassembled WGS sequence"/>
</dbReference>
<dbReference type="Gene3D" id="3.20.20.140">
    <property type="entry name" value="Metal-dependent hydrolases"/>
    <property type="match status" value="1"/>
</dbReference>
<protein>
    <submittedName>
        <fullName evidence="3">Amidohydrolase family protein</fullName>
    </submittedName>
</protein>
<name>A0ABW1I5H4_9PSEU</name>
<dbReference type="EMBL" id="JBHSQK010000007">
    <property type="protein sequence ID" value="MFC5947539.1"/>
    <property type="molecule type" value="Genomic_DNA"/>
</dbReference>
<dbReference type="PANTHER" id="PTHR21240">
    <property type="entry name" value="2-AMINO-3-CARBOXYLMUCONATE-6-SEMIALDEHYDE DECARBOXYLASE"/>
    <property type="match status" value="1"/>
</dbReference>
<dbReference type="Pfam" id="PF04909">
    <property type="entry name" value="Amidohydro_2"/>
    <property type="match status" value="1"/>
</dbReference>
<sequence>MIVDTHHHFAPPTMLAAAIAERPEIQGYLGGTVATLDDRVRELDLAGVDIAVLSMPPPGPLLDPGDDLPRYRELISRSNDELLAGATQRPDRFRAFVCLPLGDPDPAASIAELDRVHDHPLVRGVMAFANTSGPTLDEQESVCDAIASAGLPLQLHPQLGDLSHHPVLDDFTLGGSLGMMLETSTIAARMMLSGLLDRVPTLTLVIPHLGGVLPYLAQRMSDLSGKGRALEDSSYYLRERCLLDNCSFHPPALRCAVDTVTADRIVLGSDYPQRGRLARAVEDIRKSELTADEQQAILGGNAVRAGLT</sequence>
<dbReference type="InterPro" id="IPR006680">
    <property type="entry name" value="Amidohydro-rel"/>
</dbReference>
<feature type="domain" description="Amidohydrolase-related" evidence="2">
    <location>
        <begin position="3"/>
        <end position="304"/>
    </location>
</feature>
<organism evidence="3 4">
    <name type="scientific">Pseudonocardia lutea</name>
    <dbReference type="NCBI Taxonomy" id="2172015"/>
    <lineage>
        <taxon>Bacteria</taxon>
        <taxon>Bacillati</taxon>
        <taxon>Actinomycetota</taxon>
        <taxon>Actinomycetes</taxon>
        <taxon>Pseudonocardiales</taxon>
        <taxon>Pseudonocardiaceae</taxon>
        <taxon>Pseudonocardia</taxon>
    </lineage>
</organism>
<evidence type="ECO:0000313" key="3">
    <source>
        <dbReference type="EMBL" id="MFC5947539.1"/>
    </source>
</evidence>
<gene>
    <name evidence="3" type="ORF">ACFQH9_04525</name>
</gene>
<dbReference type="InterPro" id="IPR032465">
    <property type="entry name" value="ACMSD"/>
</dbReference>
<proteinExistence type="predicted"/>
<evidence type="ECO:0000256" key="1">
    <source>
        <dbReference type="ARBA" id="ARBA00023239"/>
    </source>
</evidence>
<dbReference type="RefSeq" id="WP_379564483.1">
    <property type="nucleotide sequence ID" value="NZ_JBHSQK010000007.1"/>
</dbReference>
<evidence type="ECO:0000313" key="4">
    <source>
        <dbReference type="Proteomes" id="UP001596119"/>
    </source>
</evidence>
<keyword evidence="1" id="KW-0456">Lyase</keyword>